<sequence length="369" mass="41189">MKFTINREALLNPLQLVAGVVERRQILPVLSNVLMVVEGGQLSLTGTDLEVELVGRVALEDVLEEGGITVPARKLMDICKSLPANAQIEFAVDDQKVRLKTGRSRFVLSSLPANKFPSIDEESGSLAFTVSQSRLRRLIDRTGFAMAHQDVRYYFNGMLLEVSQSCLRSVATDGHRLAMCSVEADISQQDKYQVIVPRKGILEIARLLKEGEEEVVCITLGANHIRAKTGDFIFTSKLIDGKFPDYDHAFSRGNNVVICDRQELRQAFQRASSILLNEKYRGVRLILSEGLLKVIAKNSEQEKAEEEISVSYQGEEIEVKFNVNYLLDVLSVLSGSEVRIILHNNKSSVLLEENSNDGDSRYVVMPMTL</sequence>
<evidence type="ECO:0000256" key="9">
    <source>
        <dbReference type="ARBA" id="ARBA00023125"/>
    </source>
</evidence>
<evidence type="ECO:0000259" key="11">
    <source>
        <dbReference type="Pfam" id="PF00712"/>
    </source>
</evidence>
<dbReference type="PANTHER" id="PTHR30478">
    <property type="entry name" value="DNA POLYMERASE III SUBUNIT BETA"/>
    <property type="match status" value="1"/>
</dbReference>
<organism evidence="14 15">
    <name type="scientific">Candidatus Endonucleibacter bathymodioli</name>
    <dbReference type="NCBI Taxonomy" id="539814"/>
    <lineage>
        <taxon>Bacteria</taxon>
        <taxon>Pseudomonadati</taxon>
        <taxon>Pseudomonadota</taxon>
        <taxon>Gammaproteobacteria</taxon>
        <taxon>Oceanospirillales</taxon>
        <taxon>Endozoicomonadaceae</taxon>
        <taxon>Candidatus Endonucleibacter</taxon>
    </lineage>
</organism>
<dbReference type="InterPro" id="IPR001001">
    <property type="entry name" value="DNA_polIII_beta"/>
</dbReference>
<name>A0AA90SS39_9GAMM</name>
<dbReference type="EMBL" id="JASXSV010000002">
    <property type="protein sequence ID" value="MDP0587969.1"/>
    <property type="molecule type" value="Genomic_DNA"/>
</dbReference>
<dbReference type="Pfam" id="PF02768">
    <property type="entry name" value="DNA_pol3_beta_3"/>
    <property type="match status" value="1"/>
</dbReference>
<dbReference type="Gene3D" id="3.10.150.10">
    <property type="entry name" value="DNA Polymerase III, subunit A, domain 2"/>
    <property type="match status" value="1"/>
</dbReference>
<dbReference type="PIRSF" id="PIRSF000804">
    <property type="entry name" value="DNA_pol_III_b"/>
    <property type="match status" value="1"/>
</dbReference>
<dbReference type="InterPro" id="IPR022635">
    <property type="entry name" value="DNA_polIII_beta_C"/>
</dbReference>
<evidence type="ECO:0000313" key="14">
    <source>
        <dbReference type="EMBL" id="MDP0587969.1"/>
    </source>
</evidence>
<dbReference type="SMART" id="SM00480">
    <property type="entry name" value="POL3Bc"/>
    <property type="match status" value="1"/>
</dbReference>
<feature type="domain" description="DNA polymerase III beta sliding clamp central" evidence="12">
    <location>
        <begin position="130"/>
        <end position="245"/>
    </location>
</feature>
<comment type="caution">
    <text evidence="14">The sequence shown here is derived from an EMBL/GenBank/DDBJ whole genome shotgun (WGS) entry which is preliminary data.</text>
</comment>
<proteinExistence type="inferred from homology"/>
<dbReference type="SUPFAM" id="SSF55979">
    <property type="entry name" value="DNA clamp"/>
    <property type="match status" value="3"/>
</dbReference>
<dbReference type="GO" id="GO:0003677">
    <property type="term" value="F:DNA binding"/>
    <property type="evidence" value="ECO:0007669"/>
    <property type="project" value="UniProtKB-UniRule"/>
</dbReference>
<evidence type="ECO:0000256" key="7">
    <source>
        <dbReference type="ARBA" id="ARBA00022705"/>
    </source>
</evidence>
<dbReference type="AlphaFoldDB" id="A0AA90SS39"/>
<evidence type="ECO:0000256" key="5">
    <source>
        <dbReference type="ARBA" id="ARBA00022679"/>
    </source>
</evidence>
<evidence type="ECO:0000256" key="4">
    <source>
        <dbReference type="ARBA" id="ARBA00022490"/>
    </source>
</evidence>
<comment type="function">
    <text evidence="10">Confers DNA tethering and processivity to DNA polymerases and other proteins. Acts as a clamp, forming a ring around DNA (a reaction catalyzed by the clamp-loading complex) which diffuses in an ATP-independent manner freely and bidirectionally along dsDNA. Initially characterized for its ability to contact the catalytic subunit of DNA polymerase III (Pol III), a complex, multichain enzyme responsible for most of the replicative synthesis in bacteria; Pol III exhibits 3'-5' exonuclease proofreading activity. The beta chain is required for initiation of replication as well as for processivity of DNA replication.</text>
</comment>
<accession>A0AA90SS39</accession>
<dbReference type="InterPro" id="IPR022634">
    <property type="entry name" value="DNA_polIII_beta_N"/>
</dbReference>
<keyword evidence="7 10" id="KW-0235">DNA replication</keyword>
<keyword evidence="4 10" id="KW-0963">Cytoplasm</keyword>
<dbReference type="Proteomes" id="UP001178148">
    <property type="component" value="Unassembled WGS sequence"/>
</dbReference>
<keyword evidence="6 10" id="KW-0548">Nucleotidyltransferase</keyword>
<dbReference type="NCBIfam" id="TIGR00663">
    <property type="entry name" value="dnan"/>
    <property type="match status" value="1"/>
</dbReference>
<evidence type="ECO:0000256" key="1">
    <source>
        <dbReference type="ARBA" id="ARBA00004496"/>
    </source>
</evidence>
<comment type="subunit">
    <text evidence="10">Forms a ring-shaped head-to-tail homodimer around DNA.</text>
</comment>
<dbReference type="InterPro" id="IPR022637">
    <property type="entry name" value="DNA_polIII_beta_cen"/>
</dbReference>
<keyword evidence="9" id="KW-0238">DNA-binding</keyword>
<keyword evidence="8 10" id="KW-0239">DNA-directed DNA polymerase</keyword>
<evidence type="ECO:0000259" key="12">
    <source>
        <dbReference type="Pfam" id="PF02767"/>
    </source>
</evidence>
<dbReference type="Pfam" id="PF00712">
    <property type="entry name" value="DNA_pol3_beta"/>
    <property type="match status" value="1"/>
</dbReference>
<dbReference type="Gene3D" id="3.70.10.10">
    <property type="match status" value="1"/>
</dbReference>
<feature type="domain" description="DNA polymerase III beta sliding clamp C-terminal" evidence="13">
    <location>
        <begin position="254"/>
        <end position="367"/>
    </location>
</feature>
<dbReference type="GO" id="GO:0006271">
    <property type="term" value="P:DNA strand elongation involved in DNA replication"/>
    <property type="evidence" value="ECO:0007669"/>
    <property type="project" value="TreeGrafter"/>
</dbReference>
<keyword evidence="5 10" id="KW-0808">Transferase</keyword>
<evidence type="ECO:0000256" key="6">
    <source>
        <dbReference type="ARBA" id="ARBA00022695"/>
    </source>
</evidence>
<dbReference type="GO" id="GO:0008408">
    <property type="term" value="F:3'-5' exonuclease activity"/>
    <property type="evidence" value="ECO:0007669"/>
    <property type="project" value="InterPro"/>
</dbReference>
<comment type="similarity">
    <text evidence="2 10">Belongs to the beta sliding clamp family.</text>
</comment>
<dbReference type="PANTHER" id="PTHR30478:SF0">
    <property type="entry name" value="BETA SLIDING CLAMP"/>
    <property type="match status" value="1"/>
</dbReference>
<reference evidence="14 15" key="1">
    <citation type="journal article" date="2023" name="bioRxiv">
        <title>An intranuclear bacterial parasite of deep-sea mussels expresses apoptosis inhibitors acquired from its host.</title>
        <authorList>
            <person name="Gonzalez Porras M.A."/>
            <person name="Assie A."/>
            <person name="Tietjen M."/>
            <person name="Violette M."/>
            <person name="Kleiner M."/>
            <person name="Gruber-Vodicka H."/>
            <person name="Dubilier N."/>
            <person name="Leisch N."/>
        </authorList>
    </citation>
    <scope>NUCLEOTIDE SEQUENCE [LARGE SCALE GENOMIC DNA]</scope>
    <source>
        <strain evidence="14">IAP13</strain>
    </source>
</reference>
<dbReference type="GO" id="GO:0003887">
    <property type="term" value="F:DNA-directed DNA polymerase activity"/>
    <property type="evidence" value="ECO:0007669"/>
    <property type="project" value="UniProtKB-UniRule"/>
</dbReference>
<dbReference type="GO" id="GO:0042802">
    <property type="term" value="F:identical protein binding"/>
    <property type="evidence" value="ECO:0007669"/>
    <property type="project" value="UniProtKB-ARBA"/>
</dbReference>
<comment type="subcellular location">
    <subcellularLocation>
        <location evidence="1 10">Cytoplasm</location>
    </subcellularLocation>
</comment>
<evidence type="ECO:0000256" key="2">
    <source>
        <dbReference type="ARBA" id="ARBA00010752"/>
    </source>
</evidence>
<dbReference type="GO" id="GO:0005737">
    <property type="term" value="C:cytoplasm"/>
    <property type="evidence" value="ECO:0007669"/>
    <property type="project" value="UniProtKB-SubCell"/>
</dbReference>
<protein>
    <recommendedName>
        <fullName evidence="3 10">Beta sliding clamp</fullName>
    </recommendedName>
</protein>
<dbReference type="InterPro" id="IPR046938">
    <property type="entry name" value="DNA_clamp_sf"/>
</dbReference>
<gene>
    <name evidence="14" type="primary">dnaN</name>
    <name evidence="14" type="ORF">QS748_01670</name>
</gene>
<dbReference type="GO" id="GO:0009360">
    <property type="term" value="C:DNA polymerase III complex"/>
    <property type="evidence" value="ECO:0007669"/>
    <property type="project" value="InterPro"/>
</dbReference>
<dbReference type="CDD" id="cd00140">
    <property type="entry name" value="beta_clamp"/>
    <property type="match status" value="1"/>
</dbReference>
<dbReference type="FunFam" id="3.10.150.10:FF:000001">
    <property type="entry name" value="Beta sliding clamp"/>
    <property type="match status" value="1"/>
</dbReference>
<evidence type="ECO:0000259" key="13">
    <source>
        <dbReference type="Pfam" id="PF02768"/>
    </source>
</evidence>
<dbReference type="Pfam" id="PF02767">
    <property type="entry name" value="DNA_pol3_beta_2"/>
    <property type="match status" value="1"/>
</dbReference>
<evidence type="ECO:0000256" key="8">
    <source>
        <dbReference type="ARBA" id="ARBA00022932"/>
    </source>
</evidence>
<keyword evidence="15" id="KW-1185">Reference proteome</keyword>
<evidence type="ECO:0000256" key="10">
    <source>
        <dbReference type="PIRNR" id="PIRNR000804"/>
    </source>
</evidence>
<evidence type="ECO:0000256" key="3">
    <source>
        <dbReference type="ARBA" id="ARBA00021035"/>
    </source>
</evidence>
<evidence type="ECO:0000313" key="15">
    <source>
        <dbReference type="Proteomes" id="UP001178148"/>
    </source>
</evidence>
<feature type="domain" description="DNA polymerase III beta sliding clamp N-terminal" evidence="11">
    <location>
        <begin position="1"/>
        <end position="119"/>
    </location>
</feature>